<comment type="caution">
    <text evidence="2">The sequence shown here is derived from an EMBL/GenBank/DDBJ whole genome shotgun (WGS) entry which is preliminary data.</text>
</comment>
<name>A0A4S4K5X0_9AGAM</name>
<reference evidence="2 3" key="1">
    <citation type="submission" date="2019-02" db="EMBL/GenBank/DDBJ databases">
        <title>Genome sequencing of the rare red list fungi Phellinidium pouzarii.</title>
        <authorList>
            <person name="Buettner E."/>
            <person name="Kellner H."/>
        </authorList>
    </citation>
    <scope>NUCLEOTIDE SEQUENCE [LARGE SCALE GENOMIC DNA]</scope>
    <source>
        <strain evidence="2 3">DSM 108285</strain>
    </source>
</reference>
<evidence type="ECO:0000313" key="2">
    <source>
        <dbReference type="EMBL" id="THG93168.1"/>
    </source>
</evidence>
<evidence type="ECO:0000256" key="1">
    <source>
        <dbReference type="SAM" id="SignalP"/>
    </source>
</evidence>
<keyword evidence="3" id="KW-1185">Reference proteome</keyword>
<dbReference type="CDD" id="cd00920">
    <property type="entry name" value="Cupredoxin"/>
    <property type="match status" value="1"/>
</dbReference>
<sequence length="187" mass="19754">MFSSLFSLTALAPLALAAVHDISVGGLNAENAPLFAFWPNNIQADIGDTLRFTFHVKNHSVTQSSFQEPCSKLDGSIGFDSGFFPLPSMDTNFPTFEVVVNNTEPIWGYCRQINPPNPTHCQSGMVFAVNAPSSGNTFSKFLALAESSTSQGVFNGSAASSSVSVETVTDTVTVTKTVDSGSLSTSV</sequence>
<dbReference type="PANTHER" id="PTHR34883:SF15">
    <property type="entry name" value="EXTRACELLULAR SERINE-RICH PROTEIN"/>
    <property type="match status" value="1"/>
</dbReference>
<dbReference type="Proteomes" id="UP000308199">
    <property type="component" value="Unassembled WGS sequence"/>
</dbReference>
<gene>
    <name evidence="2" type="ORF">EW145_g8450</name>
</gene>
<dbReference type="Gene3D" id="2.60.40.420">
    <property type="entry name" value="Cupredoxins - blue copper proteins"/>
    <property type="match status" value="1"/>
</dbReference>
<feature type="non-terminal residue" evidence="2">
    <location>
        <position position="187"/>
    </location>
</feature>
<feature type="signal peptide" evidence="1">
    <location>
        <begin position="1"/>
        <end position="17"/>
    </location>
</feature>
<organism evidence="2 3">
    <name type="scientific">Phellinidium pouzarii</name>
    <dbReference type="NCBI Taxonomy" id="167371"/>
    <lineage>
        <taxon>Eukaryota</taxon>
        <taxon>Fungi</taxon>
        <taxon>Dikarya</taxon>
        <taxon>Basidiomycota</taxon>
        <taxon>Agaricomycotina</taxon>
        <taxon>Agaricomycetes</taxon>
        <taxon>Hymenochaetales</taxon>
        <taxon>Hymenochaetaceae</taxon>
        <taxon>Phellinidium</taxon>
    </lineage>
</organism>
<dbReference type="EMBL" id="SGPK01001377">
    <property type="protein sequence ID" value="THG93168.1"/>
    <property type="molecule type" value="Genomic_DNA"/>
</dbReference>
<dbReference type="AlphaFoldDB" id="A0A4S4K5X0"/>
<dbReference type="InterPro" id="IPR052953">
    <property type="entry name" value="Ser-rich/MCO-related"/>
</dbReference>
<proteinExistence type="predicted"/>
<dbReference type="PANTHER" id="PTHR34883">
    <property type="entry name" value="SERINE-RICH PROTEIN, PUTATIVE-RELATED-RELATED"/>
    <property type="match status" value="1"/>
</dbReference>
<evidence type="ECO:0000313" key="3">
    <source>
        <dbReference type="Proteomes" id="UP000308199"/>
    </source>
</evidence>
<feature type="chain" id="PRO_5020302359" description="Phytocyanin domain-containing protein" evidence="1">
    <location>
        <begin position="18"/>
        <end position="187"/>
    </location>
</feature>
<dbReference type="OrthoDB" id="1921208at2759"/>
<protein>
    <recommendedName>
        <fullName evidence="4">Phytocyanin domain-containing protein</fullName>
    </recommendedName>
</protein>
<accession>A0A4S4K5X0</accession>
<evidence type="ECO:0008006" key="4">
    <source>
        <dbReference type="Google" id="ProtNLM"/>
    </source>
</evidence>
<dbReference type="InterPro" id="IPR008972">
    <property type="entry name" value="Cupredoxin"/>
</dbReference>
<keyword evidence="1" id="KW-0732">Signal</keyword>
<dbReference type="SUPFAM" id="SSF49503">
    <property type="entry name" value="Cupredoxins"/>
    <property type="match status" value="1"/>
</dbReference>